<evidence type="ECO:0000256" key="4">
    <source>
        <dbReference type="SAM" id="MobiDB-lite"/>
    </source>
</evidence>
<proteinExistence type="predicted"/>
<evidence type="ECO:0000256" key="3">
    <source>
        <dbReference type="ARBA" id="ARBA00023219"/>
    </source>
</evidence>
<organism evidence="5">
    <name type="scientific">Myoviridae sp. ctE3x18</name>
    <dbReference type="NCBI Taxonomy" id="2825059"/>
    <lineage>
        <taxon>Viruses</taxon>
        <taxon>Duplodnaviria</taxon>
        <taxon>Heunggongvirae</taxon>
        <taxon>Uroviricota</taxon>
        <taxon>Caudoviricetes</taxon>
    </lineage>
</organism>
<evidence type="ECO:0000313" key="5">
    <source>
        <dbReference type="EMBL" id="DAG05097.1"/>
    </source>
</evidence>
<name>A0A8S5VE99_9CAUD</name>
<dbReference type="InterPro" id="IPR006944">
    <property type="entry name" value="Phage/GTA_portal"/>
</dbReference>
<accession>A0A8S5VE99</accession>
<protein>
    <submittedName>
        <fullName evidence="5">Portal protein</fullName>
    </submittedName>
</protein>
<keyword evidence="2" id="KW-1160">Virus entry into host cell</keyword>
<dbReference type="EMBL" id="BK016250">
    <property type="protein sequence ID" value="DAG05097.1"/>
    <property type="molecule type" value="Genomic_DNA"/>
</dbReference>
<sequence length="424" mass="47772">MGTLKNAIQSLLGWDRESNYNRIINANSVVFSSFGKDITASDIVKTAVHRVAEEVSKCNLKSVTEAQNPRRIIVADDDINAVFAGRVNPLCGLKDFLYKVAYITLLNRNCFIYWAYNEVQIEGRDTVRRVTRGFYPIETASIKLYYADGEMRAELTGKNGIVLDLPYSDLIHIRLGYGANQYLGGDANGRADFRAMLGNLQTLSVIKESIPKALESSLSLKGILSMKTVADADKRTITREEFEKHLFDSKYGIVATDYESEFQPINISATDIPSNTLSFIRDEILSFFGVSLPIYLGKYTDDEYTAFYQTAVEGLLLQIAEAFKITLFTPRQLAYGRTIKYYDKIVQSLSFARRQEIAEMTKDDALLSRDERRELLGFDPDGEPTRVSLNYIDVSIANQYQLTSLSQGKKPTAKPNDSNKEDKE</sequence>
<reference evidence="5" key="1">
    <citation type="journal article" date="2021" name="Proc. Natl. Acad. Sci. U.S.A.">
        <title>A Catalog of Tens of Thousands of Viruses from Human Metagenomes Reveals Hidden Associations with Chronic Diseases.</title>
        <authorList>
            <person name="Tisza M.J."/>
            <person name="Buck C.B."/>
        </authorList>
    </citation>
    <scope>NUCLEOTIDE SEQUENCE</scope>
    <source>
        <strain evidence="5">CtE3x18</strain>
    </source>
</reference>
<keyword evidence="3" id="KW-0231">Viral genome packaging</keyword>
<feature type="region of interest" description="Disordered" evidence="4">
    <location>
        <begin position="403"/>
        <end position="424"/>
    </location>
</feature>
<evidence type="ECO:0000256" key="2">
    <source>
        <dbReference type="ARBA" id="ARBA00023009"/>
    </source>
</evidence>
<keyword evidence="2" id="KW-1162">Viral penetration into host cytoplasm</keyword>
<keyword evidence="1" id="KW-1188">Viral release from host cell</keyword>
<dbReference type="Pfam" id="PF04860">
    <property type="entry name" value="Phage_portal"/>
    <property type="match status" value="1"/>
</dbReference>
<keyword evidence="2" id="KW-1171">Viral genome ejection through host cell envelope</keyword>
<evidence type="ECO:0000256" key="1">
    <source>
        <dbReference type="ARBA" id="ARBA00022950"/>
    </source>
</evidence>
<keyword evidence="1" id="KW-0118">Viral capsid assembly</keyword>